<dbReference type="GO" id="GO:0005096">
    <property type="term" value="F:GTPase activator activity"/>
    <property type="evidence" value="ECO:0007669"/>
    <property type="project" value="TreeGrafter"/>
</dbReference>
<gene>
    <name evidence="3" type="ORF">TTRE_0000204201</name>
</gene>
<dbReference type="InterPro" id="IPR008936">
    <property type="entry name" value="Rho_GTPase_activation_prot"/>
</dbReference>
<dbReference type="GO" id="GO:0005829">
    <property type="term" value="C:cytosol"/>
    <property type="evidence" value="ECO:0007669"/>
    <property type="project" value="TreeGrafter"/>
</dbReference>
<dbReference type="Proteomes" id="UP000030665">
    <property type="component" value="Unassembled WGS sequence"/>
</dbReference>
<reference evidence="3" key="1">
    <citation type="submission" date="2014-01" db="EMBL/GenBank/DDBJ databases">
        <authorList>
            <person name="Aslett M."/>
        </authorList>
    </citation>
    <scope>NUCLEOTIDE SEQUENCE</scope>
</reference>
<dbReference type="GO" id="GO:0050770">
    <property type="term" value="P:regulation of axonogenesis"/>
    <property type="evidence" value="ECO:0007669"/>
    <property type="project" value="TreeGrafter"/>
</dbReference>
<dbReference type="GO" id="GO:0008361">
    <property type="term" value="P:regulation of cell size"/>
    <property type="evidence" value="ECO:0007669"/>
    <property type="project" value="TreeGrafter"/>
</dbReference>
<dbReference type="Pfam" id="PF00620">
    <property type="entry name" value="RhoGAP"/>
    <property type="match status" value="1"/>
</dbReference>
<keyword evidence="4" id="KW-1185">Reference proteome</keyword>
<feature type="domain" description="Rho-GAP" evidence="2">
    <location>
        <begin position="265"/>
        <end position="476"/>
    </location>
</feature>
<feature type="region of interest" description="Disordered" evidence="1">
    <location>
        <begin position="211"/>
        <end position="232"/>
    </location>
</feature>
<protein>
    <submittedName>
        <fullName evidence="3">RhoGAP domain containing protein</fullName>
    </submittedName>
</protein>
<proteinExistence type="predicted"/>
<feature type="region of interest" description="Disordered" evidence="1">
    <location>
        <begin position="1"/>
        <end position="59"/>
    </location>
</feature>
<dbReference type="SUPFAM" id="SSF48350">
    <property type="entry name" value="GTPase activation domain, GAP"/>
    <property type="match status" value="1"/>
</dbReference>
<dbReference type="InterPro" id="IPR000198">
    <property type="entry name" value="RhoGAP_dom"/>
</dbReference>
<dbReference type="OrthoDB" id="5873004at2759"/>
<dbReference type="AlphaFoldDB" id="A0A077Z506"/>
<evidence type="ECO:0000313" key="4">
    <source>
        <dbReference type="Proteomes" id="UP000030665"/>
    </source>
</evidence>
<dbReference type="PANTHER" id="PTHR46005:SF4">
    <property type="entry name" value="RHO GTPASE-ACTIVATING PROTEIN 190"/>
    <property type="match status" value="1"/>
</dbReference>
<accession>A0A077Z506</accession>
<name>A0A077Z506_TRITR</name>
<dbReference type="Gene3D" id="1.10.555.10">
    <property type="entry name" value="Rho GTPase activation protein"/>
    <property type="match status" value="1"/>
</dbReference>
<dbReference type="EMBL" id="HG805867">
    <property type="protein sequence ID" value="CDW53775.1"/>
    <property type="molecule type" value="Genomic_DNA"/>
</dbReference>
<feature type="compositionally biased region" description="Basic and acidic residues" evidence="1">
    <location>
        <begin position="218"/>
        <end position="231"/>
    </location>
</feature>
<evidence type="ECO:0000259" key="2">
    <source>
        <dbReference type="PROSITE" id="PS50238"/>
    </source>
</evidence>
<sequence>MEVPAAGTQSQGRRKSLVGPSIAERVRQLTSMLDSTSAGDAARSVPGTPTLHGQREKADRAENVKSPFFFKTFMLPFRSSSEECLTEQTDFIYVKGGKPNELIEAQAPSENATASNTSASVATPLTSPGLFVRKVASSFRIRKKKATDESKSLPQSPTIEDKVFVLPLNRTPPEEKRLSGDITAANALVSATTMLMSTRLLPSSYVQSRSAKSSVAEKGGKEKRSGKELLTGRKLANQVSDSMLKSSLSKKHVVSSSSLHSKSLASFESSQESSAQDDFVPLFVRKCVEFIEREGEKSFYWIVLIGCRINILIGMTTEGLYRVPGNQSQVVLIEQKFMEKSDDLSLDDLDIPVNAVTTALKNFFASLSEPLVSCALYKPLIEAMSIEKPDERTRLLRQILQRLPPENRATLRYFLDHLRCVARNVSTTAMDHRNISKCLWPTLVRPEFDSFETMAMMTQTLEDLVLVLLENPSIIEP</sequence>
<feature type="compositionally biased region" description="Polar residues" evidence="1">
    <location>
        <begin position="28"/>
        <end position="38"/>
    </location>
</feature>
<reference evidence="3" key="2">
    <citation type="submission" date="2014-03" db="EMBL/GenBank/DDBJ databases">
        <title>The whipworm genome and dual-species transcriptomics of an intimate host-pathogen interaction.</title>
        <authorList>
            <person name="Foth B.J."/>
            <person name="Tsai I.J."/>
            <person name="Reid A.J."/>
            <person name="Bancroft A.J."/>
            <person name="Nichol S."/>
            <person name="Tracey A."/>
            <person name="Holroyd N."/>
            <person name="Cotton J.A."/>
            <person name="Stanley E.J."/>
            <person name="Zarowiecki M."/>
            <person name="Liu J.Z."/>
            <person name="Huckvale T."/>
            <person name="Cooper P.J."/>
            <person name="Grencis R.K."/>
            <person name="Berriman M."/>
        </authorList>
    </citation>
    <scope>NUCLEOTIDE SEQUENCE [LARGE SCALE GENOMIC DNA]</scope>
</reference>
<evidence type="ECO:0000313" key="3">
    <source>
        <dbReference type="EMBL" id="CDW53775.1"/>
    </source>
</evidence>
<dbReference type="GO" id="GO:0007266">
    <property type="term" value="P:Rho protein signal transduction"/>
    <property type="evidence" value="ECO:0007669"/>
    <property type="project" value="TreeGrafter"/>
</dbReference>
<dbReference type="InterPro" id="IPR051978">
    <property type="entry name" value="Rho-GAP_domain"/>
</dbReference>
<dbReference type="PROSITE" id="PS50238">
    <property type="entry name" value="RHOGAP"/>
    <property type="match status" value="1"/>
</dbReference>
<dbReference type="SMART" id="SM00324">
    <property type="entry name" value="RhoGAP"/>
    <property type="match status" value="1"/>
</dbReference>
<dbReference type="STRING" id="36087.A0A077Z506"/>
<organism evidence="3 4">
    <name type="scientific">Trichuris trichiura</name>
    <name type="common">Whipworm</name>
    <name type="synonym">Trichocephalus trichiurus</name>
    <dbReference type="NCBI Taxonomy" id="36087"/>
    <lineage>
        <taxon>Eukaryota</taxon>
        <taxon>Metazoa</taxon>
        <taxon>Ecdysozoa</taxon>
        <taxon>Nematoda</taxon>
        <taxon>Enoplea</taxon>
        <taxon>Dorylaimia</taxon>
        <taxon>Trichinellida</taxon>
        <taxon>Trichuridae</taxon>
        <taxon>Trichuris</taxon>
    </lineage>
</organism>
<evidence type="ECO:0000256" key="1">
    <source>
        <dbReference type="SAM" id="MobiDB-lite"/>
    </source>
</evidence>
<dbReference type="PANTHER" id="PTHR46005">
    <property type="entry name" value="RHO GTPASE-ACTIVATING PROTEIN 190"/>
    <property type="match status" value="1"/>
</dbReference>